<comment type="caution">
    <text evidence="1">The sequence shown here is derived from an EMBL/GenBank/DDBJ whole genome shotgun (WGS) entry which is preliminary data.</text>
</comment>
<evidence type="ECO:0000313" key="2">
    <source>
        <dbReference type="Proteomes" id="UP001596328"/>
    </source>
</evidence>
<dbReference type="Proteomes" id="UP001596328">
    <property type="component" value="Unassembled WGS sequence"/>
</dbReference>
<dbReference type="EMBL" id="JBHSWU010000016">
    <property type="protein sequence ID" value="MFC6723406.1"/>
    <property type="molecule type" value="Genomic_DNA"/>
</dbReference>
<evidence type="ECO:0000313" key="1">
    <source>
        <dbReference type="EMBL" id="MFC6723406.1"/>
    </source>
</evidence>
<protein>
    <recommendedName>
        <fullName evidence="3">GAF domain-containing protein</fullName>
    </recommendedName>
</protein>
<dbReference type="AlphaFoldDB" id="A0ABD5RW19"/>
<keyword evidence="2" id="KW-1185">Reference proteome</keyword>
<gene>
    <name evidence="1" type="ORF">ACFQE1_03150</name>
</gene>
<evidence type="ECO:0008006" key="3">
    <source>
        <dbReference type="Google" id="ProtNLM"/>
    </source>
</evidence>
<sequence length="223" mass="24763">MTRSHTVVERFEHGELLKTAPAQRYRDHGGMHAYYVPNAVRQLAGTKHLDSLENYRKENRTVDWASVREQIPSTTLVDEVDTETPNGVGGNVGRERSLMLGEVDSADTEPTAPRGVVKFTDPNIHESETQRDPLVRGYCWAAVQDEILGNTRMTEVPYLNELESTQTAFARVPMFVTKEGAGVVAAYLIAHDHSNAQVGLYVNRPASLIGKMVQALEGRSETQ</sequence>
<accession>A0ABD5RW19</accession>
<organism evidence="1 2">
    <name type="scientific">Halobium palmae</name>
    <dbReference type="NCBI Taxonomy" id="1776492"/>
    <lineage>
        <taxon>Archaea</taxon>
        <taxon>Methanobacteriati</taxon>
        <taxon>Methanobacteriota</taxon>
        <taxon>Stenosarchaea group</taxon>
        <taxon>Halobacteria</taxon>
        <taxon>Halobacteriales</taxon>
        <taxon>Haloferacaceae</taxon>
        <taxon>Halobium</taxon>
    </lineage>
</organism>
<name>A0ABD5RW19_9EURY</name>
<reference evidence="1 2" key="1">
    <citation type="journal article" date="2019" name="Int. J. Syst. Evol. Microbiol.">
        <title>The Global Catalogue of Microorganisms (GCM) 10K type strain sequencing project: providing services to taxonomists for standard genome sequencing and annotation.</title>
        <authorList>
            <consortium name="The Broad Institute Genomics Platform"/>
            <consortium name="The Broad Institute Genome Sequencing Center for Infectious Disease"/>
            <person name="Wu L."/>
            <person name="Ma J."/>
        </authorList>
    </citation>
    <scope>NUCLEOTIDE SEQUENCE [LARGE SCALE GENOMIC DNA]</scope>
    <source>
        <strain evidence="1 2">NBRC 111368</strain>
    </source>
</reference>
<proteinExistence type="predicted"/>